<keyword evidence="2" id="KW-1185">Reference proteome</keyword>
<proteinExistence type="predicted"/>
<reference evidence="1 2" key="1">
    <citation type="journal article" date="2016" name="BMC Genomics">
        <title>Combined genomic and structural analyses of a cultured magnetotactic bacterium reveals its niche adaptation to a dynamic environment.</title>
        <authorList>
            <person name="Araujo A.C."/>
            <person name="Morillo V."/>
            <person name="Cypriano J."/>
            <person name="Teixeira L.C."/>
            <person name="Leao P."/>
            <person name="Lyra S."/>
            <person name="Almeida L.G."/>
            <person name="Bazylinski D.A."/>
            <person name="Vasconcellos A.T."/>
            <person name="Abreu F."/>
            <person name="Lins U."/>
        </authorList>
    </citation>
    <scope>NUCLEOTIDE SEQUENCE [LARGE SCALE GENOMIC DNA]</scope>
    <source>
        <strain evidence="1 2">IT-1</strain>
    </source>
</reference>
<gene>
    <name evidence="1" type="ORF">MAIT1_02020</name>
</gene>
<sequence length="103" mass="11135">MEPSDNTATQRSAAQEHAIATLDEILTLRDRIGEQAADAYALEYLDALIQGLLALSENPHRLSLGLMRMSGESLNRGLSLRGGQMAAQLAIERARRNVGSQSS</sequence>
<protein>
    <submittedName>
        <fullName evidence="1">Uncharacterized protein</fullName>
    </submittedName>
</protein>
<dbReference type="RefSeq" id="WP_085444453.1">
    <property type="nucleotide sequence ID" value="NZ_LVJN01000020.1"/>
</dbReference>
<dbReference type="Proteomes" id="UP000194003">
    <property type="component" value="Unassembled WGS sequence"/>
</dbReference>
<dbReference type="EMBL" id="LVJN01000020">
    <property type="protein sequence ID" value="OSM01953.1"/>
    <property type="molecule type" value="Genomic_DNA"/>
</dbReference>
<name>A0A1Y2K1R4_9PROT</name>
<comment type="caution">
    <text evidence="1">The sequence shown here is derived from an EMBL/GenBank/DDBJ whole genome shotgun (WGS) entry which is preliminary data.</text>
</comment>
<evidence type="ECO:0000313" key="1">
    <source>
        <dbReference type="EMBL" id="OSM01953.1"/>
    </source>
</evidence>
<evidence type="ECO:0000313" key="2">
    <source>
        <dbReference type="Proteomes" id="UP000194003"/>
    </source>
</evidence>
<dbReference type="AlphaFoldDB" id="A0A1Y2K1R4"/>
<accession>A0A1Y2K1R4</accession>
<organism evidence="1 2">
    <name type="scientific">Magnetofaba australis IT-1</name>
    <dbReference type="NCBI Taxonomy" id="1434232"/>
    <lineage>
        <taxon>Bacteria</taxon>
        <taxon>Pseudomonadati</taxon>
        <taxon>Pseudomonadota</taxon>
        <taxon>Magnetococcia</taxon>
        <taxon>Magnetococcales</taxon>
        <taxon>Magnetococcaceae</taxon>
        <taxon>Magnetofaba</taxon>
    </lineage>
</organism>